<organism evidence="1 2">
    <name type="scientific">Cirrhinus molitorella</name>
    <name type="common">mud carp</name>
    <dbReference type="NCBI Taxonomy" id="172907"/>
    <lineage>
        <taxon>Eukaryota</taxon>
        <taxon>Metazoa</taxon>
        <taxon>Chordata</taxon>
        <taxon>Craniata</taxon>
        <taxon>Vertebrata</taxon>
        <taxon>Euteleostomi</taxon>
        <taxon>Actinopterygii</taxon>
        <taxon>Neopterygii</taxon>
        <taxon>Teleostei</taxon>
        <taxon>Ostariophysi</taxon>
        <taxon>Cypriniformes</taxon>
        <taxon>Cyprinidae</taxon>
        <taxon>Labeoninae</taxon>
        <taxon>Labeonini</taxon>
        <taxon>Cirrhinus</taxon>
    </lineage>
</organism>
<gene>
    <name evidence="1" type="ORF">QQF64_013581</name>
</gene>
<name>A0ABR3LT84_9TELE</name>
<evidence type="ECO:0000313" key="2">
    <source>
        <dbReference type="Proteomes" id="UP001558613"/>
    </source>
</evidence>
<protein>
    <submittedName>
        <fullName evidence="1">Uncharacterized protein</fullName>
    </submittedName>
</protein>
<dbReference type="Proteomes" id="UP001558613">
    <property type="component" value="Unassembled WGS sequence"/>
</dbReference>
<comment type="caution">
    <text evidence="1">The sequence shown here is derived from an EMBL/GenBank/DDBJ whole genome shotgun (WGS) entry which is preliminary data.</text>
</comment>
<keyword evidence="2" id="KW-1185">Reference proteome</keyword>
<sequence length="201" mass="22833">MLKLPVAVLRSPMYTWPTTIKLASNTCMMDFTYTKTKHPPPALVRKDIAWTNTTRHPPHPPMAPYTPVNLQSPTSHPSSKVIVPSVKINTVHRGRDSGGILVWHKEDLAKHISIIILGKFHCWLKLNSQIGISTTDTYLCAIYIPPAESPYHDEEYLNNIHIEISRPRETCCCVETLTQELELNLITWIQRAMNMSLAKNP</sequence>
<evidence type="ECO:0000313" key="1">
    <source>
        <dbReference type="EMBL" id="KAL1255520.1"/>
    </source>
</evidence>
<reference evidence="1 2" key="1">
    <citation type="submission" date="2023-09" db="EMBL/GenBank/DDBJ databases">
        <authorList>
            <person name="Wang M."/>
        </authorList>
    </citation>
    <scope>NUCLEOTIDE SEQUENCE [LARGE SCALE GENOMIC DNA]</scope>
    <source>
        <strain evidence="1">GT-2023</strain>
        <tissue evidence="1">Liver</tissue>
    </source>
</reference>
<accession>A0ABR3LT84</accession>
<proteinExistence type="predicted"/>
<dbReference type="EMBL" id="JAYMGO010000019">
    <property type="protein sequence ID" value="KAL1255520.1"/>
    <property type="molecule type" value="Genomic_DNA"/>
</dbReference>